<gene>
    <name evidence="2" type="ORF">THMIRHAM_17570</name>
</gene>
<reference evidence="2" key="1">
    <citation type="journal article" date="2022" name="Arch. Microbiol.">
        <title>Thiomicrorhabdus immobilis sp. nov., a mesophilic sulfur-oxidizing bacterium isolated from sediment of a brackish lake in northern Japan.</title>
        <authorList>
            <person name="Kojima H."/>
            <person name="Mochizuki J."/>
            <person name="Kanda M."/>
            <person name="Watanabe T."/>
            <person name="Fukui M."/>
        </authorList>
    </citation>
    <scope>NUCLEOTIDE SEQUENCE</scope>
    <source>
        <strain evidence="2">Am19</strain>
    </source>
</reference>
<evidence type="ECO:0000313" key="2">
    <source>
        <dbReference type="EMBL" id="BCN93972.1"/>
    </source>
</evidence>
<keyword evidence="1" id="KW-0812">Transmembrane</keyword>
<sequence length="144" mass="15395">MIEAAYVLPVMMVVVLLIVDVVVYASDRLYANDVMADAYHLIMAEAAALSSDPTLSVSNVECSDGHVSLNEAEAKTTVANAFTSIFPGFNSENLTISVVSSTGMVPQVFVMDVSFTSQTIFLPEAFAKSFPVKAKLILSFDLGC</sequence>
<dbReference type="EMBL" id="AP024202">
    <property type="protein sequence ID" value="BCN93972.1"/>
    <property type="molecule type" value="Genomic_DNA"/>
</dbReference>
<evidence type="ECO:0000256" key="1">
    <source>
        <dbReference type="SAM" id="Phobius"/>
    </source>
</evidence>
<keyword evidence="1" id="KW-1133">Transmembrane helix</keyword>
<feature type="transmembrane region" description="Helical" evidence="1">
    <location>
        <begin position="6"/>
        <end position="25"/>
    </location>
</feature>
<dbReference type="Proteomes" id="UP001054820">
    <property type="component" value="Chromosome"/>
</dbReference>
<keyword evidence="3" id="KW-1185">Reference proteome</keyword>
<accession>A0ABN6D1H1</accession>
<name>A0ABN6D1H1_9GAMM</name>
<proteinExistence type="predicted"/>
<organism evidence="2 3">
    <name type="scientific">Thiomicrorhabdus immobilis</name>
    <dbReference type="NCBI Taxonomy" id="2791037"/>
    <lineage>
        <taxon>Bacteria</taxon>
        <taxon>Pseudomonadati</taxon>
        <taxon>Pseudomonadota</taxon>
        <taxon>Gammaproteobacteria</taxon>
        <taxon>Thiotrichales</taxon>
        <taxon>Piscirickettsiaceae</taxon>
        <taxon>Thiomicrorhabdus</taxon>
    </lineage>
</organism>
<evidence type="ECO:0000313" key="3">
    <source>
        <dbReference type="Proteomes" id="UP001054820"/>
    </source>
</evidence>
<evidence type="ECO:0008006" key="4">
    <source>
        <dbReference type="Google" id="ProtNLM"/>
    </source>
</evidence>
<protein>
    <recommendedName>
        <fullName evidence="4">Flp pilus-assembly TadG-like N-terminal domain-containing protein</fullName>
    </recommendedName>
</protein>
<keyword evidence="1" id="KW-0472">Membrane</keyword>